<evidence type="ECO:0000313" key="2">
    <source>
        <dbReference type="EMBL" id="PYE81663.1"/>
    </source>
</evidence>
<feature type="chain" id="PRO_5016053836" description="DUF4251 domain-containing protein" evidence="1">
    <location>
        <begin position="22"/>
        <end position="152"/>
    </location>
</feature>
<dbReference type="RefSeq" id="WP_110475053.1">
    <property type="nucleotide sequence ID" value="NZ_BMWQ01000002.1"/>
</dbReference>
<dbReference type="Proteomes" id="UP000248054">
    <property type="component" value="Unassembled WGS sequence"/>
</dbReference>
<feature type="signal peptide" evidence="1">
    <location>
        <begin position="1"/>
        <end position="21"/>
    </location>
</feature>
<dbReference type="EMBL" id="QJTD01000002">
    <property type="protein sequence ID" value="PYE81663.1"/>
    <property type="molecule type" value="Genomic_DNA"/>
</dbReference>
<sequence>MKKLVLLTLLISLSAVSFVTGQTKQSQEEMFQATYNNSKSLVISKQFQFISEAVFNDEKRQLVDGKTNRLKFNKAKVSGKLASFSSFDKTVNLDGRLKNYKSSFNDAKYEILILFNIGTDEYQIKINKIGKAFLSLNSGNNNITQLGRIERI</sequence>
<dbReference type="Gene3D" id="2.40.128.410">
    <property type="match status" value="1"/>
</dbReference>
<evidence type="ECO:0008006" key="4">
    <source>
        <dbReference type="Google" id="ProtNLM"/>
    </source>
</evidence>
<dbReference type="AlphaFoldDB" id="A0A2V4XJ37"/>
<protein>
    <recommendedName>
        <fullName evidence="4">DUF4251 domain-containing protein</fullName>
    </recommendedName>
</protein>
<dbReference type="OrthoDB" id="1440135at2"/>
<proteinExistence type="predicted"/>
<reference evidence="2 3" key="1">
    <citation type="submission" date="2018-06" db="EMBL/GenBank/DDBJ databases">
        <title>Genomic Encyclopedia of Type Strains, Phase III (KMG-III): the genomes of soil and plant-associated and newly described type strains.</title>
        <authorList>
            <person name="Whitman W."/>
        </authorList>
    </citation>
    <scope>NUCLEOTIDE SEQUENCE [LARGE SCALE GENOMIC DNA]</scope>
    <source>
        <strain evidence="2 3">CECT 7945</strain>
    </source>
</reference>
<evidence type="ECO:0000256" key="1">
    <source>
        <dbReference type="SAM" id="SignalP"/>
    </source>
</evidence>
<evidence type="ECO:0000313" key="3">
    <source>
        <dbReference type="Proteomes" id="UP000248054"/>
    </source>
</evidence>
<organism evidence="2 3">
    <name type="scientific">Winogradskyella epiphytica</name>
    <dbReference type="NCBI Taxonomy" id="262005"/>
    <lineage>
        <taxon>Bacteria</taxon>
        <taxon>Pseudomonadati</taxon>
        <taxon>Bacteroidota</taxon>
        <taxon>Flavobacteriia</taxon>
        <taxon>Flavobacteriales</taxon>
        <taxon>Flavobacteriaceae</taxon>
        <taxon>Winogradskyella</taxon>
    </lineage>
</organism>
<gene>
    <name evidence="2" type="ORF">DFQ11_102237</name>
</gene>
<comment type="caution">
    <text evidence="2">The sequence shown here is derived from an EMBL/GenBank/DDBJ whole genome shotgun (WGS) entry which is preliminary data.</text>
</comment>
<accession>A0A2V4XJ37</accession>
<name>A0A2V4XJ37_9FLAO</name>
<keyword evidence="1" id="KW-0732">Signal</keyword>
<keyword evidence="3" id="KW-1185">Reference proteome</keyword>